<evidence type="ECO:0000313" key="2">
    <source>
        <dbReference type="Proteomes" id="UP001596011"/>
    </source>
</evidence>
<dbReference type="Proteomes" id="UP001596011">
    <property type="component" value="Unassembled WGS sequence"/>
</dbReference>
<dbReference type="EMBL" id="JBHSFI010000008">
    <property type="protein sequence ID" value="MFC4631114.1"/>
    <property type="molecule type" value="Genomic_DNA"/>
</dbReference>
<proteinExistence type="predicted"/>
<dbReference type="RefSeq" id="WP_377139886.1">
    <property type="nucleotide sequence ID" value="NZ_JBHSFI010000008.1"/>
</dbReference>
<organism evidence="1 2">
    <name type="scientific">Promicromonospora alba</name>
    <dbReference type="NCBI Taxonomy" id="1616110"/>
    <lineage>
        <taxon>Bacteria</taxon>
        <taxon>Bacillati</taxon>
        <taxon>Actinomycetota</taxon>
        <taxon>Actinomycetes</taxon>
        <taxon>Micrococcales</taxon>
        <taxon>Promicromonosporaceae</taxon>
        <taxon>Promicromonospora</taxon>
    </lineage>
</organism>
<accession>A0ABV9HPD7</accession>
<sequence length="186" mass="20761">MRYLTRVEESCLNVHGTSWLPPHVPGLIKHLVLDVPAPPESTSDISRLIGPGRRYQPRRPAAVDRLPVLDRAPLIRAGISMGPVSVEVREYEAEPRREPSGWEDVAEFSVLVRDKPAYIGGFNQDFRTTPNIGTAGPGWYRLRVHARGRATAPDLVVTEPTEDYLVQVWRADHAEPLALTESVTQL</sequence>
<reference evidence="2" key="1">
    <citation type="journal article" date="2019" name="Int. J. Syst. Evol. Microbiol.">
        <title>The Global Catalogue of Microorganisms (GCM) 10K type strain sequencing project: providing services to taxonomists for standard genome sequencing and annotation.</title>
        <authorList>
            <consortium name="The Broad Institute Genomics Platform"/>
            <consortium name="The Broad Institute Genome Sequencing Center for Infectious Disease"/>
            <person name="Wu L."/>
            <person name="Ma J."/>
        </authorList>
    </citation>
    <scope>NUCLEOTIDE SEQUENCE [LARGE SCALE GENOMIC DNA]</scope>
    <source>
        <strain evidence="2">CCUG 42722</strain>
    </source>
</reference>
<evidence type="ECO:0000313" key="1">
    <source>
        <dbReference type="EMBL" id="MFC4631114.1"/>
    </source>
</evidence>
<protein>
    <submittedName>
        <fullName evidence="1">Uncharacterized protein</fullName>
    </submittedName>
</protein>
<name>A0ABV9HPD7_9MICO</name>
<gene>
    <name evidence="1" type="ORF">ACFO6V_22895</name>
</gene>
<keyword evidence="2" id="KW-1185">Reference proteome</keyword>
<comment type="caution">
    <text evidence="1">The sequence shown here is derived from an EMBL/GenBank/DDBJ whole genome shotgun (WGS) entry which is preliminary data.</text>
</comment>